<evidence type="ECO:0000256" key="1">
    <source>
        <dbReference type="ARBA" id="ARBA00006217"/>
    </source>
</evidence>
<dbReference type="EC" id="4.2.1.1" evidence="2"/>
<comment type="catalytic activity">
    <reaction evidence="2">
        <text>hydrogencarbonate + H(+) = CO2 + H2O</text>
        <dbReference type="Rhea" id="RHEA:10748"/>
        <dbReference type="ChEBI" id="CHEBI:15377"/>
        <dbReference type="ChEBI" id="CHEBI:15378"/>
        <dbReference type="ChEBI" id="CHEBI:16526"/>
        <dbReference type="ChEBI" id="CHEBI:17544"/>
        <dbReference type="EC" id="4.2.1.1"/>
    </reaction>
</comment>
<keyword evidence="2" id="KW-0862">Zinc</keyword>
<protein>
    <recommendedName>
        <fullName evidence="2">Carbonic anhydrase</fullName>
        <ecNumber evidence="2">4.2.1.1</ecNumber>
    </recommendedName>
    <alternativeName>
        <fullName evidence="2">Carbonate dehydratase</fullName>
    </alternativeName>
</protein>
<accession>A0ABR2PRI0</accession>
<keyword evidence="2" id="KW-0456">Lyase</keyword>
<organism evidence="3 4">
    <name type="scientific">Hibiscus sabdariffa</name>
    <name type="common">roselle</name>
    <dbReference type="NCBI Taxonomy" id="183260"/>
    <lineage>
        <taxon>Eukaryota</taxon>
        <taxon>Viridiplantae</taxon>
        <taxon>Streptophyta</taxon>
        <taxon>Embryophyta</taxon>
        <taxon>Tracheophyta</taxon>
        <taxon>Spermatophyta</taxon>
        <taxon>Magnoliopsida</taxon>
        <taxon>eudicotyledons</taxon>
        <taxon>Gunneridae</taxon>
        <taxon>Pentapetalae</taxon>
        <taxon>rosids</taxon>
        <taxon>malvids</taxon>
        <taxon>Malvales</taxon>
        <taxon>Malvaceae</taxon>
        <taxon>Malvoideae</taxon>
        <taxon>Hibiscus</taxon>
    </lineage>
</organism>
<keyword evidence="4" id="KW-1185">Reference proteome</keyword>
<evidence type="ECO:0000313" key="3">
    <source>
        <dbReference type="EMBL" id="KAK8991055.1"/>
    </source>
</evidence>
<dbReference type="Proteomes" id="UP001396334">
    <property type="component" value="Unassembled WGS sequence"/>
</dbReference>
<dbReference type="PANTHER" id="PTHR11002">
    <property type="entry name" value="CARBONIC ANHYDRASE"/>
    <property type="match status" value="1"/>
</dbReference>
<gene>
    <name evidence="3" type="ORF">V6N11_062080</name>
</gene>
<reference evidence="3 4" key="1">
    <citation type="journal article" date="2024" name="G3 (Bethesda)">
        <title>Genome assembly of Hibiscus sabdariffa L. provides insights into metabolisms of medicinal natural products.</title>
        <authorList>
            <person name="Kim T."/>
        </authorList>
    </citation>
    <scope>NUCLEOTIDE SEQUENCE [LARGE SCALE GENOMIC DNA]</scope>
    <source>
        <strain evidence="3">TK-2024</strain>
        <tissue evidence="3">Old leaves</tissue>
    </source>
</reference>
<dbReference type="Pfam" id="PF00484">
    <property type="entry name" value="Pro_CA"/>
    <property type="match status" value="1"/>
</dbReference>
<evidence type="ECO:0000256" key="2">
    <source>
        <dbReference type="RuleBase" id="RU003956"/>
    </source>
</evidence>
<dbReference type="PANTHER" id="PTHR11002:SF56">
    <property type="entry name" value="BETA CARBONIC ANHYDRASE 2, CHLOROPLASTIC"/>
    <property type="match status" value="1"/>
</dbReference>
<comment type="function">
    <text evidence="2">Reversible hydration of carbon dioxide.</text>
</comment>
<dbReference type="SUPFAM" id="SSF53056">
    <property type="entry name" value="beta-carbonic anhydrase, cab"/>
    <property type="match status" value="1"/>
</dbReference>
<comment type="similarity">
    <text evidence="1 2">Belongs to the beta-class carbonic anhydrase family.</text>
</comment>
<dbReference type="InterPro" id="IPR001765">
    <property type="entry name" value="Carbonic_anhydrase"/>
</dbReference>
<name>A0ABR2PRI0_9ROSI</name>
<dbReference type="EMBL" id="JBBPBN010000052">
    <property type="protein sequence ID" value="KAK8991055.1"/>
    <property type="molecule type" value="Genomic_DNA"/>
</dbReference>
<evidence type="ECO:0000313" key="4">
    <source>
        <dbReference type="Proteomes" id="UP001396334"/>
    </source>
</evidence>
<sequence>MPHPLILLLSDSKKDSFTSRLKNTKRILVCMVSLPRVKVPGVCTSHVLDIQPGEAFVVRNVVNMIPPYNQTKYAGTGSAIEYAVLYLKGQPF</sequence>
<dbReference type="InterPro" id="IPR036874">
    <property type="entry name" value="Carbonic_anhydrase_sf"/>
</dbReference>
<proteinExistence type="inferred from homology"/>
<dbReference type="Gene3D" id="3.40.1050.10">
    <property type="entry name" value="Carbonic anhydrase"/>
    <property type="match status" value="1"/>
</dbReference>
<comment type="caution">
    <text evidence="3">The sequence shown here is derived from an EMBL/GenBank/DDBJ whole genome shotgun (WGS) entry which is preliminary data.</text>
</comment>